<organism evidence="1 2">
    <name type="scientific">Puccinia sorghi</name>
    <dbReference type="NCBI Taxonomy" id="27349"/>
    <lineage>
        <taxon>Eukaryota</taxon>
        <taxon>Fungi</taxon>
        <taxon>Dikarya</taxon>
        <taxon>Basidiomycota</taxon>
        <taxon>Pucciniomycotina</taxon>
        <taxon>Pucciniomycetes</taxon>
        <taxon>Pucciniales</taxon>
        <taxon>Pucciniaceae</taxon>
        <taxon>Puccinia</taxon>
    </lineage>
</organism>
<dbReference type="PANTHER" id="PTHR31912">
    <property type="entry name" value="IP13529P"/>
    <property type="match status" value="1"/>
</dbReference>
<protein>
    <submittedName>
        <fullName evidence="1">Uncharacterized protein</fullName>
    </submittedName>
</protein>
<dbReference type="EMBL" id="LAVV01007324">
    <property type="protein sequence ID" value="KNZ56302.1"/>
    <property type="molecule type" value="Genomic_DNA"/>
</dbReference>
<dbReference type="PANTHER" id="PTHR31912:SF34">
    <property type="entry name" value="NOTOCHORD-RELATED PROTEIN"/>
    <property type="match status" value="1"/>
</dbReference>
<evidence type="ECO:0000313" key="1">
    <source>
        <dbReference type="EMBL" id="KNZ56302.1"/>
    </source>
</evidence>
<sequence length="348" mass="39796">MINFNSESLVEVPVSEFDLIYSEILHLFCTSSWNKHVSYNFNFISTSNCAGALEIAEPIVNELNDFSSIGAVAFDSSINEEVLFMMIPLCFLADSPMAAEITNTPNPGSSNSPCRMYYLMQEFGLIQLIAQTNFGRLLKVTLTRNFRQITNYTIRRYVTAILFADEKFESYNGIIRKSSIHSNHHIMRCLVSGAPLCDYEWKRYFKASNPVAEVFESNMNIQACGYNNKNILSVMNYPCIYGSKSPLIDDPEVPQCLKDKLPGSVFRNFTTSKINPQDFIRQGAFVVNILLCLNVQHNFFDYQCQAMPRMNSPVGRQEKGIVCYYIYYTNTISYLFWKESPSHPNRCT</sequence>
<evidence type="ECO:0000313" key="2">
    <source>
        <dbReference type="Proteomes" id="UP000037035"/>
    </source>
</evidence>
<name>A0A0L6V6Z2_9BASI</name>
<gene>
    <name evidence="1" type="ORF">VP01_2439g1</name>
</gene>
<dbReference type="VEuPathDB" id="FungiDB:VP01_2439g1"/>
<comment type="caution">
    <text evidence="1">The sequence shown here is derived from an EMBL/GenBank/DDBJ whole genome shotgun (WGS) entry which is preliminary data.</text>
</comment>
<reference evidence="1 2" key="1">
    <citation type="submission" date="2015-08" db="EMBL/GenBank/DDBJ databases">
        <title>Next Generation Sequencing and Analysis of the Genome of Puccinia sorghi L Schw, the Causal Agent of Maize Common Rust.</title>
        <authorList>
            <person name="Rochi L."/>
            <person name="Burguener G."/>
            <person name="Darino M."/>
            <person name="Turjanski A."/>
            <person name="Kreff E."/>
            <person name="Dieguez M.J."/>
            <person name="Sacco F."/>
        </authorList>
    </citation>
    <scope>NUCLEOTIDE SEQUENCE [LARGE SCALE GENOMIC DNA]</scope>
    <source>
        <strain evidence="1 2">RO10H11247</strain>
    </source>
</reference>
<dbReference type="AlphaFoldDB" id="A0A0L6V6Z2"/>
<keyword evidence="2" id="KW-1185">Reference proteome</keyword>
<dbReference type="Proteomes" id="UP000037035">
    <property type="component" value="Unassembled WGS sequence"/>
</dbReference>
<dbReference type="STRING" id="27349.A0A0L6V6Z2"/>
<accession>A0A0L6V6Z2</accession>
<proteinExistence type="predicted"/>